<evidence type="ECO:0000313" key="2">
    <source>
        <dbReference type="Proteomes" id="UP000609121"/>
    </source>
</evidence>
<dbReference type="EMBL" id="JACVXA010000009">
    <property type="protein sequence ID" value="MBE3637478.1"/>
    <property type="molecule type" value="Genomic_DNA"/>
</dbReference>
<dbReference type="RefSeq" id="WP_193180128.1">
    <property type="nucleotide sequence ID" value="NZ_JACVXA010000009.1"/>
</dbReference>
<protein>
    <submittedName>
        <fullName evidence="1">Uncharacterized protein</fullName>
    </submittedName>
</protein>
<comment type="caution">
    <text evidence="1">The sequence shown here is derived from an EMBL/GenBank/DDBJ whole genome shotgun (WGS) entry which is preliminary data.</text>
</comment>
<accession>A0A8J6YWS9</accession>
<dbReference type="Proteomes" id="UP000609121">
    <property type="component" value="Unassembled WGS sequence"/>
</dbReference>
<keyword evidence="2" id="KW-1185">Reference proteome</keyword>
<sequence length="190" mass="21635">MERQEQEAGERRVRAILVEPLIRRGLKRPSDSKVAVFEEGLREMCQKLAYMSELNLAGLAEEISARPGGRNQDQFWQINRILNRAAEIEPPSDSASPLLRAVFSNELGRSALRDGWAPELRKIVRDERRWPMEFAVMKAREAGAQNQRRMEVLARRVAQGLSIDPDDAVFLRRRQEVQARCEALAGEGQA</sequence>
<proteinExistence type="predicted"/>
<gene>
    <name evidence="1" type="ORF">ICN82_04580</name>
</gene>
<evidence type="ECO:0000313" key="1">
    <source>
        <dbReference type="EMBL" id="MBE3637478.1"/>
    </source>
</evidence>
<organism evidence="1 2">
    <name type="scientific">Mangrovicoccus algicola</name>
    <dbReference type="NCBI Taxonomy" id="2771008"/>
    <lineage>
        <taxon>Bacteria</taxon>
        <taxon>Pseudomonadati</taxon>
        <taxon>Pseudomonadota</taxon>
        <taxon>Alphaproteobacteria</taxon>
        <taxon>Rhodobacterales</taxon>
        <taxon>Paracoccaceae</taxon>
        <taxon>Mangrovicoccus</taxon>
    </lineage>
</organism>
<name>A0A8J6YWS9_9RHOB</name>
<dbReference type="AlphaFoldDB" id="A0A8J6YWS9"/>
<reference evidence="1" key="1">
    <citation type="submission" date="2020-09" db="EMBL/GenBank/DDBJ databases">
        <title>A novel bacterium of genus Mangrovicoccus, isolated from South China Sea.</title>
        <authorList>
            <person name="Huang H."/>
            <person name="Mo K."/>
            <person name="Hu Y."/>
        </authorList>
    </citation>
    <scope>NUCLEOTIDE SEQUENCE</scope>
    <source>
        <strain evidence="1">HB182678</strain>
    </source>
</reference>